<evidence type="ECO:0000313" key="1">
    <source>
        <dbReference type="EMBL" id="KPJ20318.1"/>
    </source>
</evidence>
<dbReference type="PANTHER" id="PTHR14365:SF1">
    <property type="entry name" value="APOPTOSIS REGULATORY PROTEIN SIVA"/>
    <property type="match status" value="1"/>
</dbReference>
<organism evidence="1 2">
    <name type="scientific">Papilio machaon</name>
    <name type="common">Old World swallowtail butterfly</name>
    <dbReference type="NCBI Taxonomy" id="76193"/>
    <lineage>
        <taxon>Eukaryota</taxon>
        <taxon>Metazoa</taxon>
        <taxon>Ecdysozoa</taxon>
        <taxon>Arthropoda</taxon>
        <taxon>Hexapoda</taxon>
        <taxon>Insecta</taxon>
        <taxon>Pterygota</taxon>
        <taxon>Neoptera</taxon>
        <taxon>Endopterygota</taxon>
        <taxon>Lepidoptera</taxon>
        <taxon>Glossata</taxon>
        <taxon>Ditrysia</taxon>
        <taxon>Papilionoidea</taxon>
        <taxon>Papilionidae</taxon>
        <taxon>Papilioninae</taxon>
        <taxon>Papilio</taxon>
    </lineage>
</organism>
<dbReference type="Pfam" id="PF22593">
    <property type="entry name" value="SPMIP11"/>
    <property type="match status" value="1"/>
</dbReference>
<evidence type="ECO:0000313" key="2">
    <source>
        <dbReference type="Proteomes" id="UP000053240"/>
    </source>
</evidence>
<sequence length="250" mass="29114">MEFFGYTMCGPQNYMKDILKKDYFEPMTETEVKELFMKNSMIHSDKDNSRGLNGFAYGSFERFLDMKKKGMVKPFGPCDMYRFPPTSCHEFGWWHYDTVLTGENWYQVVPRDMATKRSNPFVEDFMPQSKVHLGVKQFNNNEERLQKVYEKTLELLFRGAKKSCHDIIRNQENSVTNKKDGMKQLVIGKGGLLVPSEQKIEDKPLDVRHCSCGACEEAICKYCERSLCTSCQHYCCRCHNYHCSKCSLIG</sequence>
<dbReference type="PANTHER" id="PTHR14365">
    <property type="entry name" value="APOPTOSIS REGULATORY PROTEIN SIVA"/>
    <property type="match status" value="1"/>
</dbReference>
<proteinExistence type="predicted"/>
<dbReference type="GO" id="GO:0097191">
    <property type="term" value="P:extrinsic apoptotic signaling pathway"/>
    <property type="evidence" value="ECO:0007669"/>
    <property type="project" value="TreeGrafter"/>
</dbReference>
<dbReference type="GO" id="GO:0005175">
    <property type="term" value="F:CD27 receptor binding"/>
    <property type="evidence" value="ECO:0007669"/>
    <property type="project" value="TreeGrafter"/>
</dbReference>
<dbReference type="InterPro" id="IPR022773">
    <property type="entry name" value="Siva"/>
</dbReference>
<gene>
    <name evidence="1" type="ORF">RR48_04916</name>
</gene>
<dbReference type="InParanoid" id="A0A0N1IK27"/>
<dbReference type="Proteomes" id="UP000053240">
    <property type="component" value="Unassembled WGS sequence"/>
</dbReference>
<keyword evidence="2" id="KW-1185">Reference proteome</keyword>
<dbReference type="EMBL" id="KQ459717">
    <property type="protein sequence ID" value="KPJ20318.1"/>
    <property type="molecule type" value="Genomic_DNA"/>
</dbReference>
<reference evidence="1 2" key="1">
    <citation type="journal article" date="2015" name="Nat. Commun.">
        <title>Outbred genome sequencing and CRISPR/Cas9 gene editing in butterflies.</title>
        <authorList>
            <person name="Li X."/>
            <person name="Fan D."/>
            <person name="Zhang W."/>
            <person name="Liu G."/>
            <person name="Zhang L."/>
            <person name="Zhao L."/>
            <person name="Fang X."/>
            <person name="Chen L."/>
            <person name="Dong Y."/>
            <person name="Chen Y."/>
            <person name="Ding Y."/>
            <person name="Zhao R."/>
            <person name="Feng M."/>
            <person name="Zhu Y."/>
            <person name="Feng Y."/>
            <person name="Jiang X."/>
            <person name="Zhu D."/>
            <person name="Xiang H."/>
            <person name="Feng X."/>
            <person name="Li S."/>
            <person name="Wang J."/>
            <person name="Zhang G."/>
            <person name="Kronforst M.R."/>
            <person name="Wang W."/>
        </authorList>
    </citation>
    <scope>NUCLEOTIDE SEQUENCE [LARGE SCALE GENOMIC DNA]</scope>
    <source>
        <strain evidence="1">Ya'a_city_454_Pm</strain>
        <tissue evidence="1">Whole body</tissue>
    </source>
</reference>
<dbReference type="AlphaFoldDB" id="A0A0N1IK27"/>
<dbReference type="Pfam" id="PF05458">
    <property type="entry name" value="Siva"/>
    <property type="match status" value="1"/>
</dbReference>
<dbReference type="STRING" id="76193.A0A0N1IK27"/>
<protein>
    <submittedName>
        <fullName evidence="1">Apoptosis regulatory protein Siva</fullName>
    </submittedName>
</protein>
<accession>A0A0N1IK27</accession>
<name>A0A0N1IK27_PAPMA</name>